<reference evidence="1 2" key="1">
    <citation type="submission" date="2018-03" db="EMBL/GenBank/DDBJ databases">
        <title>Draft genome sequence of Rohu Carp (Labeo rohita).</title>
        <authorList>
            <person name="Das P."/>
            <person name="Kushwaha B."/>
            <person name="Joshi C.G."/>
            <person name="Kumar D."/>
            <person name="Nagpure N.S."/>
            <person name="Sahoo L."/>
            <person name="Das S.P."/>
            <person name="Bit A."/>
            <person name="Patnaik S."/>
            <person name="Meher P.K."/>
            <person name="Jayasankar P."/>
            <person name="Koringa P.G."/>
            <person name="Patel N.V."/>
            <person name="Hinsu A.T."/>
            <person name="Kumar R."/>
            <person name="Pandey M."/>
            <person name="Agarwal S."/>
            <person name="Srivastava S."/>
            <person name="Singh M."/>
            <person name="Iquebal M.A."/>
            <person name="Jaiswal S."/>
            <person name="Angadi U.B."/>
            <person name="Kumar N."/>
            <person name="Raza M."/>
            <person name="Shah T.M."/>
            <person name="Rai A."/>
            <person name="Jena J.K."/>
        </authorList>
    </citation>
    <scope>NUCLEOTIDE SEQUENCE [LARGE SCALE GENOMIC DNA]</scope>
    <source>
        <strain evidence="1">DASCIFA01</strain>
        <tissue evidence="1">Testis</tissue>
    </source>
</reference>
<sequence length="185" mass="20080">MYIIETGTPILGMDLVTALNLQISGGHLLPVNQPTCAMPQSSVEAAVEPSTDFGYAKGFVHKVKIRSVRPVQQKLRRLPLSDRDAVSAELRYLENHGIIEKIDSSEWVSPIVVTQKKTGGYMLSSEGLFPDDTHIKAILKAPAPSDAPSLWSFLGLTACREGNPCELVSDNGSQFVSAVVTLELF</sequence>
<dbReference type="STRING" id="84645.A0A498MAS8"/>
<comment type="caution">
    <text evidence="1">The sequence shown here is derived from an EMBL/GenBank/DDBJ whole genome shotgun (WGS) entry which is preliminary data.</text>
</comment>
<dbReference type="InterPro" id="IPR050951">
    <property type="entry name" value="Retrovirus_Pol_polyprotein"/>
</dbReference>
<dbReference type="InterPro" id="IPR043502">
    <property type="entry name" value="DNA/RNA_pol_sf"/>
</dbReference>
<dbReference type="Proteomes" id="UP000290572">
    <property type="component" value="Unassembled WGS sequence"/>
</dbReference>
<proteinExistence type="predicted"/>
<accession>A0A498MAS8</accession>
<evidence type="ECO:0000313" key="2">
    <source>
        <dbReference type="Proteomes" id="UP000290572"/>
    </source>
</evidence>
<name>A0A498MAS8_LABRO</name>
<keyword evidence="2" id="KW-1185">Reference proteome</keyword>
<evidence type="ECO:0000313" key="1">
    <source>
        <dbReference type="EMBL" id="RXN18198.1"/>
    </source>
</evidence>
<dbReference type="AlphaFoldDB" id="A0A498MAS8"/>
<dbReference type="PANTHER" id="PTHR37984:SF15">
    <property type="entry name" value="INTEGRASE CATALYTIC DOMAIN-CONTAINING PROTEIN"/>
    <property type="match status" value="1"/>
</dbReference>
<gene>
    <name evidence="1" type="ORF">ROHU_026342</name>
</gene>
<protein>
    <submittedName>
        <fullName evidence="1">Gypsy-16 si</fullName>
    </submittedName>
</protein>
<organism evidence="1 2">
    <name type="scientific">Labeo rohita</name>
    <name type="common">Indian major carp</name>
    <name type="synonym">Cyprinus rohita</name>
    <dbReference type="NCBI Taxonomy" id="84645"/>
    <lineage>
        <taxon>Eukaryota</taxon>
        <taxon>Metazoa</taxon>
        <taxon>Chordata</taxon>
        <taxon>Craniata</taxon>
        <taxon>Vertebrata</taxon>
        <taxon>Euteleostomi</taxon>
        <taxon>Actinopterygii</taxon>
        <taxon>Neopterygii</taxon>
        <taxon>Teleostei</taxon>
        <taxon>Ostariophysi</taxon>
        <taxon>Cypriniformes</taxon>
        <taxon>Cyprinidae</taxon>
        <taxon>Labeoninae</taxon>
        <taxon>Labeonini</taxon>
        <taxon>Labeo</taxon>
    </lineage>
</organism>
<dbReference type="SUPFAM" id="SSF56672">
    <property type="entry name" value="DNA/RNA polymerases"/>
    <property type="match status" value="1"/>
</dbReference>
<dbReference type="Gene3D" id="3.10.10.10">
    <property type="entry name" value="HIV Type 1 Reverse Transcriptase, subunit A, domain 1"/>
    <property type="match status" value="1"/>
</dbReference>
<dbReference type="PANTHER" id="PTHR37984">
    <property type="entry name" value="PROTEIN CBG26694"/>
    <property type="match status" value="1"/>
</dbReference>
<dbReference type="EMBL" id="QBIY01012722">
    <property type="protein sequence ID" value="RXN18198.1"/>
    <property type="molecule type" value="Genomic_DNA"/>
</dbReference>